<keyword evidence="2" id="KW-1185">Reference proteome</keyword>
<reference evidence="1 2" key="1">
    <citation type="journal article" date="2023" name="Sci. Data">
        <title>Genome assembly of the Korean intertidal mud-creeper Batillaria attramentaria.</title>
        <authorList>
            <person name="Patra A.K."/>
            <person name="Ho P.T."/>
            <person name="Jun S."/>
            <person name="Lee S.J."/>
            <person name="Kim Y."/>
            <person name="Won Y.J."/>
        </authorList>
    </citation>
    <scope>NUCLEOTIDE SEQUENCE [LARGE SCALE GENOMIC DNA]</scope>
    <source>
        <strain evidence="1">Wonlab-2016</strain>
    </source>
</reference>
<dbReference type="Proteomes" id="UP001519460">
    <property type="component" value="Unassembled WGS sequence"/>
</dbReference>
<evidence type="ECO:0000313" key="1">
    <source>
        <dbReference type="EMBL" id="KAK7508629.1"/>
    </source>
</evidence>
<name>A0ABD0MBR3_9CAEN</name>
<dbReference type="EMBL" id="JACVVK020000001">
    <property type="protein sequence ID" value="KAK7508629.1"/>
    <property type="molecule type" value="Genomic_DNA"/>
</dbReference>
<organism evidence="1 2">
    <name type="scientific">Batillaria attramentaria</name>
    <dbReference type="NCBI Taxonomy" id="370345"/>
    <lineage>
        <taxon>Eukaryota</taxon>
        <taxon>Metazoa</taxon>
        <taxon>Spiralia</taxon>
        <taxon>Lophotrochozoa</taxon>
        <taxon>Mollusca</taxon>
        <taxon>Gastropoda</taxon>
        <taxon>Caenogastropoda</taxon>
        <taxon>Sorbeoconcha</taxon>
        <taxon>Cerithioidea</taxon>
        <taxon>Batillariidae</taxon>
        <taxon>Batillaria</taxon>
    </lineage>
</organism>
<proteinExistence type="predicted"/>
<sequence>MQPDGISSAFFSPPCRLGCRSGRAARVTMWNETPFSESSHRLLSPPAGDPCQLFSIVIQQEFASLRSFYSEGIKNVALWYLV</sequence>
<evidence type="ECO:0000313" key="2">
    <source>
        <dbReference type="Proteomes" id="UP001519460"/>
    </source>
</evidence>
<accession>A0ABD0MBR3</accession>
<dbReference type="AlphaFoldDB" id="A0ABD0MBR3"/>
<comment type="caution">
    <text evidence="1">The sequence shown here is derived from an EMBL/GenBank/DDBJ whole genome shotgun (WGS) entry which is preliminary data.</text>
</comment>
<protein>
    <submittedName>
        <fullName evidence="1">Uncharacterized protein</fullName>
    </submittedName>
</protein>
<gene>
    <name evidence="1" type="ORF">BaRGS_00000195</name>
</gene>